<proteinExistence type="predicted"/>
<name>A0AAW1CQT5_9HEMI</name>
<dbReference type="AlphaFoldDB" id="A0AAW1CQT5"/>
<feature type="compositionally biased region" description="Basic and acidic residues" evidence="1">
    <location>
        <begin position="225"/>
        <end position="237"/>
    </location>
</feature>
<organism evidence="2 3">
    <name type="scientific">Rhynocoris fuscipes</name>
    <dbReference type="NCBI Taxonomy" id="488301"/>
    <lineage>
        <taxon>Eukaryota</taxon>
        <taxon>Metazoa</taxon>
        <taxon>Ecdysozoa</taxon>
        <taxon>Arthropoda</taxon>
        <taxon>Hexapoda</taxon>
        <taxon>Insecta</taxon>
        <taxon>Pterygota</taxon>
        <taxon>Neoptera</taxon>
        <taxon>Paraneoptera</taxon>
        <taxon>Hemiptera</taxon>
        <taxon>Heteroptera</taxon>
        <taxon>Panheteroptera</taxon>
        <taxon>Cimicomorpha</taxon>
        <taxon>Reduviidae</taxon>
        <taxon>Harpactorinae</taxon>
        <taxon>Harpactorini</taxon>
        <taxon>Rhynocoris</taxon>
    </lineage>
</organism>
<feature type="compositionally biased region" description="Basic and acidic residues" evidence="1">
    <location>
        <begin position="277"/>
        <end position="294"/>
    </location>
</feature>
<gene>
    <name evidence="2" type="ORF">O3M35_002845</name>
</gene>
<accession>A0AAW1CQT5</accession>
<reference evidence="2 3" key="1">
    <citation type="submission" date="2022-12" db="EMBL/GenBank/DDBJ databases">
        <title>Chromosome-level genome assembly of true bugs.</title>
        <authorList>
            <person name="Ma L."/>
            <person name="Li H."/>
        </authorList>
    </citation>
    <scope>NUCLEOTIDE SEQUENCE [LARGE SCALE GENOMIC DNA]</scope>
    <source>
        <strain evidence="2">Lab_2022b</strain>
    </source>
</reference>
<feature type="compositionally biased region" description="Polar residues" evidence="1">
    <location>
        <begin position="256"/>
        <end position="273"/>
    </location>
</feature>
<feature type="compositionally biased region" description="Basic and acidic residues" evidence="1">
    <location>
        <begin position="302"/>
        <end position="327"/>
    </location>
</feature>
<dbReference type="EMBL" id="JAPXFL010000011">
    <property type="protein sequence ID" value="KAK9499904.1"/>
    <property type="molecule type" value="Genomic_DNA"/>
</dbReference>
<evidence type="ECO:0000256" key="1">
    <source>
        <dbReference type="SAM" id="MobiDB-lite"/>
    </source>
</evidence>
<feature type="compositionally biased region" description="Polar residues" evidence="1">
    <location>
        <begin position="213"/>
        <end position="224"/>
    </location>
</feature>
<evidence type="ECO:0000313" key="2">
    <source>
        <dbReference type="EMBL" id="KAK9499904.1"/>
    </source>
</evidence>
<keyword evidence="3" id="KW-1185">Reference proteome</keyword>
<evidence type="ECO:0000313" key="3">
    <source>
        <dbReference type="Proteomes" id="UP001461498"/>
    </source>
</evidence>
<sequence>MSENKEVLEKTEINAKNQFRELAKWCLLTAYKEAEPFTQIALNPTKICKSQKTIEKGYQCNLVKPFIQLYSETSKNEGLVKKGKQNLLPSHAKKNNKLKNLRLNKAFIHNATPAQAINAYNKLNAYSSYRKKKVDQRQVLQATARNRVDRAYVNGKTATLCPGKIIKVNINELVEGINDESHIIRPVPYYAVKTTPTKFSQLNKKRPPILSPKSLNTQDITDIDTSNKDDNPEKTQSRIDLTNRNSLDLNEKDKNQNYTIKENQTSSDLIQENLNEENEKRIEENQSKTDKTKENNQNCSDIKQENQNRIDKNNKNKIDKSNEHKNIIDSNEESQSNKLNKNKIENLKKLTNSNSNIKLSTIPIKSNINLINKKRPNYKEYILNKKTIPKRKPFPVSFLDVGKSVFPNNENELKITREVNKLKQNVVKNKYTQLSLKRFSEKINKNLIINSNKLASKNFNEKININNKLNIFNKDLKQILVCSDVNSFQKTEMNLHPIIINEPSLEMFKIELKKSYQFNKISSDGNRRKTCTLHVHPVIKTPSLIEKLKTELDKKYQFNKVVNNYKNYHF</sequence>
<feature type="compositionally biased region" description="Polar residues" evidence="1">
    <location>
        <begin position="238"/>
        <end position="248"/>
    </location>
</feature>
<protein>
    <submittedName>
        <fullName evidence="2">Uncharacterized protein</fullName>
    </submittedName>
</protein>
<comment type="caution">
    <text evidence="2">The sequence shown here is derived from an EMBL/GenBank/DDBJ whole genome shotgun (WGS) entry which is preliminary data.</text>
</comment>
<dbReference type="Proteomes" id="UP001461498">
    <property type="component" value="Unassembled WGS sequence"/>
</dbReference>
<feature type="region of interest" description="Disordered" evidence="1">
    <location>
        <begin position="201"/>
        <end position="340"/>
    </location>
</feature>